<gene>
    <name evidence="1" type="ORF">SAMN05445850_3149</name>
</gene>
<dbReference type="Proteomes" id="UP000199365">
    <property type="component" value="Unassembled WGS sequence"/>
</dbReference>
<keyword evidence="2" id="KW-1185">Reference proteome</keyword>
<organism evidence="1 2">
    <name type="scientific">Paraburkholderia tuberum</name>
    <dbReference type="NCBI Taxonomy" id="157910"/>
    <lineage>
        <taxon>Bacteria</taxon>
        <taxon>Pseudomonadati</taxon>
        <taxon>Pseudomonadota</taxon>
        <taxon>Betaproteobacteria</taxon>
        <taxon>Burkholderiales</taxon>
        <taxon>Burkholderiaceae</taxon>
        <taxon>Paraburkholderia</taxon>
    </lineage>
</organism>
<dbReference type="EMBL" id="FNKX01000001">
    <property type="protein sequence ID" value="SDR18022.1"/>
    <property type="molecule type" value="Genomic_DNA"/>
</dbReference>
<evidence type="ECO:0000313" key="1">
    <source>
        <dbReference type="EMBL" id="SDR18022.1"/>
    </source>
</evidence>
<evidence type="ECO:0000313" key="2">
    <source>
        <dbReference type="Proteomes" id="UP000199365"/>
    </source>
</evidence>
<name>A0A1H1GXR6_9BURK</name>
<dbReference type="STRING" id="157910.SAMN05445850_3149"/>
<reference evidence="2" key="1">
    <citation type="submission" date="2016-10" db="EMBL/GenBank/DDBJ databases">
        <authorList>
            <person name="Varghese N."/>
            <person name="Submissions S."/>
        </authorList>
    </citation>
    <scope>NUCLEOTIDE SEQUENCE [LARGE SCALE GENOMIC DNA]</scope>
    <source>
        <strain evidence="2">DUS833</strain>
    </source>
</reference>
<dbReference type="AlphaFoldDB" id="A0A1H1GXR6"/>
<dbReference type="RefSeq" id="WP_090804482.1">
    <property type="nucleotide sequence ID" value="NZ_FNKX01000001.1"/>
</dbReference>
<protein>
    <submittedName>
        <fullName evidence="1">Uncharacterized protein</fullName>
    </submittedName>
</protein>
<sequence length="190" mass="20116">MRYAIQKQDGSFEVDFIGHLFPNVSHAGGVPSAAWLTANNVYPVADSVVSDAFTKQVTVEPYLSNGVVYTGTSQAVSLDDARSIQSAMINSACNQDLAKISAAYPTLEVETWPQQFAEARAYADDRSVAVPLLTAIASASGQTVVDLAAKVLQKSQVHQAAVGAVVGKRIALTAQIDSATDVDSIKNITW</sequence>
<proteinExistence type="predicted"/>
<accession>A0A1H1GXR6</accession>